<name>A0A7J6WMC2_THATH</name>
<gene>
    <name evidence="1" type="ORF">FRX31_012664</name>
</gene>
<protein>
    <submittedName>
        <fullName evidence="1">Uncharacterized protein</fullName>
    </submittedName>
</protein>
<organism evidence="1 2">
    <name type="scientific">Thalictrum thalictroides</name>
    <name type="common">Rue-anemone</name>
    <name type="synonym">Anemone thalictroides</name>
    <dbReference type="NCBI Taxonomy" id="46969"/>
    <lineage>
        <taxon>Eukaryota</taxon>
        <taxon>Viridiplantae</taxon>
        <taxon>Streptophyta</taxon>
        <taxon>Embryophyta</taxon>
        <taxon>Tracheophyta</taxon>
        <taxon>Spermatophyta</taxon>
        <taxon>Magnoliopsida</taxon>
        <taxon>Ranunculales</taxon>
        <taxon>Ranunculaceae</taxon>
        <taxon>Thalictroideae</taxon>
        <taxon>Thalictrum</taxon>
    </lineage>
</organism>
<dbReference type="Proteomes" id="UP000554482">
    <property type="component" value="Unassembled WGS sequence"/>
</dbReference>
<proteinExistence type="predicted"/>
<sequence>MVKGRKFHNRILTILNGNNQSLSDENEIAEEIIRHFQGLMETNPPGDFLEGFDNFCNDQSLVNSDEASLFCLDIQFDESEGKDVAAGILNFFKSTRMLSGVNHTLLSGKTK</sequence>
<reference evidence="1 2" key="1">
    <citation type="submission" date="2020-06" db="EMBL/GenBank/DDBJ databases">
        <title>Transcriptomic and genomic resources for Thalictrum thalictroides and T. hernandezii: Facilitating candidate gene discovery in an emerging model plant lineage.</title>
        <authorList>
            <person name="Arias T."/>
            <person name="Riano-Pachon D.M."/>
            <person name="Di Stilio V.S."/>
        </authorList>
    </citation>
    <scope>NUCLEOTIDE SEQUENCE [LARGE SCALE GENOMIC DNA]</scope>
    <source>
        <strain evidence="2">cv. WT478/WT964</strain>
        <tissue evidence="1">Leaves</tissue>
    </source>
</reference>
<accession>A0A7J6WMC2</accession>
<dbReference type="AlphaFoldDB" id="A0A7J6WMC2"/>
<evidence type="ECO:0000313" key="2">
    <source>
        <dbReference type="Proteomes" id="UP000554482"/>
    </source>
</evidence>
<comment type="caution">
    <text evidence="1">The sequence shown here is derived from an EMBL/GenBank/DDBJ whole genome shotgun (WGS) entry which is preliminary data.</text>
</comment>
<evidence type="ECO:0000313" key="1">
    <source>
        <dbReference type="EMBL" id="KAF5197750.1"/>
    </source>
</evidence>
<keyword evidence="2" id="KW-1185">Reference proteome</keyword>
<dbReference type="EMBL" id="JABWDY010014271">
    <property type="protein sequence ID" value="KAF5197750.1"/>
    <property type="molecule type" value="Genomic_DNA"/>
</dbReference>